<gene>
    <name evidence="1" type="ORF">MARCHEWKA_01800</name>
</gene>
<evidence type="ECO:0000313" key="1">
    <source>
        <dbReference type="EMBL" id="UTC28693.1"/>
    </source>
</evidence>
<name>A0A9E7N4K7_9CAUD</name>
<reference evidence="1" key="1">
    <citation type="submission" date="2022-04" db="EMBL/GenBank/DDBJ databases">
        <authorList>
            <person name="Friedrich I."/>
            <person name="Schneider D."/>
            <person name="Poehlein A."/>
            <person name="Hertel R."/>
            <person name="Daniel R."/>
        </authorList>
    </citation>
    <scope>NUCLEOTIDE SEQUENCE</scope>
</reference>
<evidence type="ECO:0000313" key="2">
    <source>
        <dbReference type="Proteomes" id="UP001056634"/>
    </source>
</evidence>
<dbReference type="EMBL" id="ON529851">
    <property type="protein sequence ID" value="UTC28693.1"/>
    <property type="molecule type" value="Genomic_DNA"/>
</dbReference>
<sequence length="95" mass="10592">MTSAPPTQADILASYIRTRLIGVHPDDQDLILEDPDYQRLLAALEAVRVARQLASIATDWNLDEVEIDGEMKSTYDLIEQFDAVLNGVPLIPEAR</sequence>
<protein>
    <submittedName>
        <fullName evidence="1">Uncharacterized protein</fullName>
    </submittedName>
</protein>
<keyword evidence="2" id="KW-1185">Reference proteome</keyword>
<organism evidence="1 2">
    <name type="scientific">Brevundimonas phage vB_BpoS-Marchewka</name>
    <dbReference type="NCBI Taxonomy" id="2948604"/>
    <lineage>
        <taxon>Viruses</taxon>
        <taxon>Duplodnaviria</taxon>
        <taxon>Heunggongvirae</taxon>
        <taxon>Uroviricota</taxon>
        <taxon>Caudoviricetes</taxon>
        <taxon>Jeanschmidtviridae</taxon>
        <taxon>Marchewkavirus</taxon>
        <taxon>Marchewkavirus marchewka</taxon>
    </lineage>
</organism>
<dbReference type="Proteomes" id="UP001056634">
    <property type="component" value="Segment"/>
</dbReference>
<proteinExistence type="predicted"/>
<accession>A0A9E7N4K7</accession>